<organism evidence="2 3">
    <name type="scientific">Crepidotus variabilis</name>
    <dbReference type="NCBI Taxonomy" id="179855"/>
    <lineage>
        <taxon>Eukaryota</taxon>
        <taxon>Fungi</taxon>
        <taxon>Dikarya</taxon>
        <taxon>Basidiomycota</taxon>
        <taxon>Agaricomycotina</taxon>
        <taxon>Agaricomycetes</taxon>
        <taxon>Agaricomycetidae</taxon>
        <taxon>Agaricales</taxon>
        <taxon>Agaricineae</taxon>
        <taxon>Crepidotaceae</taxon>
        <taxon>Crepidotus</taxon>
    </lineage>
</organism>
<evidence type="ECO:0008006" key="4">
    <source>
        <dbReference type="Google" id="ProtNLM"/>
    </source>
</evidence>
<dbReference type="Gene3D" id="3.40.30.10">
    <property type="entry name" value="Glutaredoxin"/>
    <property type="match status" value="1"/>
</dbReference>
<dbReference type="PANTHER" id="PTHR45694:SF5">
    <property type="entry name" value="GLUTAREDOXIN 2"/>
    <property type="match status" value="1"/>
</dbReference>
<dbReference type="GO" id="GO:0034599">
    <property type="term" value="P:cellular response to oxidative stress"/>
    <property type="evidence" value="ECO:0007669"/>
    <property type="project" value="TreeGrafter"/>
</dbReference>
<evidence type="ECO:0000313" key="3">
    <source>
        <dbReference type="Proteomes" id="UP000807306"/>
    </source>
</evidence>
<keyword evidence="3" id="KW-1185">Reference proteome</keyword>
<gene>
    <name evidence="2" type="ORF">CPB83DRAFT_895359</name>
</gene>
<dbReference type="OrthoDB" id="423313at2759"/>
<evidence type="ECO:0000313" key="2">
    <source>
        <dbReference type="EMBL" id="KAF9527345.1"/>
    </source>
</evidence>
<feature type="transmembrane region" description="Helical" evidence="1">
    <location>
        <begin position="56"/>
        <end position="75"/>
    </location>
</feature>
<dbReference type="GO" id="GO:0015038">
    <property type="term" value="F:glutathione disulfide oxidoreductase activity"/>
    <property type="evidence" value="ECO:0007669"/>
    <property type="project" value="TreeGrafter"/>
</dbReference>
<sequence>MDLPRVNSRTPLQIASVMFPLGISEPKAASTMTAKPVVAGFLAALHPRKPKQRSTFAALIFLVCLTTYIFIAHSTSLSSIAMRQPQTSAADQLAHALETIQKSRLGDENATLRPSHESRPQLQLDTQEELAAVSSFLASLPQNVIPPSVDPKVSIDPQLVLDFDTRSPRAKEEVRVMVDELWSRHPVFVYSKYFSPAARELKAILNDLYLKPAPTIIDVDVREDSDILTPMLARLTGTDLPVLLIGGKVIGSTKEARALLERKELQKMITEAGAQIDGAKRKKHRK</sequence>
<dbReference type="GO" id="GO:0005796">
    <property type="term" value="C:Golgi lumen"/>
    <property type="evidence" value="ECO:0007669"/>
    <property type="project" value="TreeGrafter"/>
</dbReference>
<evidence type="ECO:0000256" key="1">
    <source>
        <dbReference type="SAM" id="Phobius"/>
    </source>
</evidence>
<dbReference type="InterPro" id="IPR036249">
    <property type="entry name" value="Thioredoxin-like_sf"/>
</dbReference>
<dbReference type="AlphaFoldDB" id="A0A9P6JP79"/>
<dbReference type="PANTHER" id="PTHR45694">
    <property type="entry name" value="GLUTAREDOXIN 2"/>
    <property type="match status" value="1"/>
</dbReference>
<name>A0A9P6JP79_9AGAR</name>
<reference evidence="2" key="1">
    <citation type="submission" date="2020-11" db="EMBL/GenBank/DDBJ databases">
        <authorList>
            <consortium name="DOE Joint Genome Institute"/>
            <person name="Ahrendt S."/>
            <person name="Riley R."/>
            <person name="Andreopoulos W."/>
            <person name="Labutti K."/>
            <person name="Pangilinan J."/>
            <person name="Ruiz-Duenas F.J."/>
            <person name="Barrasa J.M."/>
            <person name="Sanchez-Garcia M."/>
            <person name="Camarero S."/>
            <person name="Miyauchi S."/>
            <person name="Serrano A."/>
            <person name="Linde D."/>
            <person name="Babiker R."/>
            <person name="Drula E."/>
            <person name="Ayuso-Fernandez I."/>
            <person name="Pacheco R."/>
            <person name="Padilla G."/>
            <person name="Ferreira P."/>
            <person name="Barriuso J."/>
            <person name="Kellner H."/>
            <person name="Castanera R."/>
            <person name="Alfaro M."/>
            <person name="Ramirez L."/>
            <person name="Pisabarro A.G."/>
            <person name="Kuo A."/>
            <person name="Tritt A."/>
            <person name="Lipzen A."/>
            <person name="He G."/>
            <person name="Yan M."/>
            <person name="Ng V."/>
            <person name="Cullen D."/>
            <person name="Martin F."/>
            <person name="Rosso M.-N."/>
            <person name="Henrissat B."/>
            <person name="Hibbett D."/>
            <person name="Martinez A.T."/>
            <person name="Grigoriev I.V."/>
        </authorList>
    </citation>
    <scope>NUCLEOTIDE SEQUENCE</scope>
    <source>
        <strain evidence="2">CBS 506.95</strain>
    </source>
</reference>
<dbReference type="GO" id="GO:0005801">
    <property type="term" value="C:cis-Golgi network"/>
    <property type="evidence" value="ECO:0007669"/>
    <property type="project" value="TreeGrafter"/>
</dbReference>
<dbReference type="GO" id="GO:0000324">
    <property type="term" value="C:fungal-type vacuole"/>
    <property type="evidence" value="ECO:0007669"/>
    <property type="project" value="TreeGrafter"/>
</dbReference>
<dbReference type="Proteomes" id="UP000807306">
    <property type="component" value="Unassembled WGS sequence"/>
</dbReference>
<dbReference type="EMBL" id="MU157862">
    <property type="protein sequence ID" value="KAF9527345.1"/>
    <property type="molecule type" value="Genomic_DNA"/>
</dbReference>
<dbReference type="SUPFAM" id="SSF52833">
    <property type="entry name" value="Thioredoxin-like"/>
    <property type="match status" value="1"/>
</dbReference>
<proteinExistence type="predicted"/>
<dbReference type="PROSITE" id="PS51354">
    <property type="entry name" value="GLUTAREDOXIN_2"/>
    <property type="match status" value="1"/>
</dbReference>
<keyword evidence="1" id="KW-1133">Transmembrane helix</keyword>
<protein>
    <recommendedName>
        <fullName evidence="4">Glutaredoxin domain-containing protein</fullName>
    </recommendedName>
</protein>
<comment type="caution">
    <text evidence="2">The sequence shown here is derived from an EMBL/GenBank/DDBJ whole genome shotgun (WGS) entry which is preliminary data.</text>
</comment>
<accession>A0A9P6JP79</accession>
<keyword evidence="1" id="KW-0812">Transmembrane</keyword>
<keyword evidence="1" id="KW-0472">Membrane</keyword>